<keyword evidence="2" id="KW-1003">Cell membrane</keyword>
<evidence type="ECO:0000313" key="7">
    <source>
        <dbReference type="EMBL" id="MBS2099888.1"/>
    </source>
</evidence>
<keyword evidence="5 6" id="KW-0472">Membrane</keyword>
<dbReference type="InterPro" id="IPR005495">
    <property type="entry name" value="LptG/LptF_permease"/>
</dbReference>
<reference evidence="7 8" key="1">
    <citation type="journal article" date="2015" name="Int. J. Syst. Evol. Microbiol.">
        <title>Carboxylicivirga linearis sp. nov., isolated from a sea cucumber culture pond.</title>
        <authorList>
            <person name="Wang F.Q."/>
            <person name="Zhou Y.X."/>
            <person name="Lin X.Z."/>
            <person name="Chen G.J."/>
            <person name="Du Z.J."/>
        </authorList>
    </citation>
    <scope>NUCLEOTIDE SEQUENCE [LARGE SCALE GENOMIC DNA]</scope>
    <source>
        <strain evidence="7 8">FB218</strain>
    </source>
</reference>
<gene>
    <name evidence="7" type="ORF">KEM10_16490</name>
</gene>
<feature type="transmembrane region" description="Helical" evidence="6">
    <location>
        <begin position="437"/>
        <end position="460"/>
    </location>
</feature>
<dbReference type="Pfam" id="PF03739">
    <property type="entry name" value="LptF_LptG"/>
    <property type="match status" value="1"/>
</dbReference>
<comment type="caution">
    <text evidence="7">The sequence shown here is derived from an EMBL/GenBank/DDBJ whole genome shotgun (WGS) entry which is preliminary data.</text>
</comment>
<keyword evidence="8" id="KW-1185">Reference proteome</keyword>
<comment type="subcellular location">
    <subcellularLocation>
        <location evidence="1">Cell membrane</location>
        <topology evidence="1">Multi-pass membrane protein</topology>
    </subcellularLocation>
</comment>
<evidence type="ECO:0000256" key="4">
    <source>
        <dbReference type="ARBA" id="ARBA00022989"/>
    </source>
</evidence>
<evidence type="ECO:0000256" key="2">
    <source>
        <dbReference type="ARBA" id="ARBA00022475"/>
    </source>
</evidence>
<feature type="transmembrane region" description="Helical" evidence="6">
    <location>
        <begin position="383"/>
        <end position="401"/>
    </location>
</feature>
<proteinExistence type="predicted"/>
<feature type="transmembrane region" description="Helical" evidence="6">
    <location>
        <begin position="408"/>
        <end position="425"/>
    </location>
</feature>
<accession>A0ABS5JYB3</accession>
<evidence type="ECO:0000256" key="5">
    <source>
        <dbReference type="ARBA" id="ARBA00023136"/>
    </source>
</evidence>
<evidence type="ECO:0000256" key="6">
    <source>
        <dbReference type="SAM" id="Phobius"/>
    </source>
</evidence>
<dbReference type="PANTHER" id="PTHR33529">
    <property type="entry name" value="SLR0882 PROTEIN-RELATED"/>
    <property type="match status" value="1"/>
</dbReference>
<keyword evidence="3 6" id="KW-0812">Transmembrane</keyword>
<feature type="transmembrane region" description="Helical" evidence="6">
    <location>
        <begin position="53"/>
        <end position="81"/>
    </location>
</feature>
<sequence>MKKLHLFIVKSYLGPLAMTFFISLFILVMQFLWKYVDDMVGKGLDTLVLAELLFYATLQVVPMALPLAILLASLMTFGNLGENYELTAIKAAGVSLPRTMKPLIYITIGISIAAFWFSNNVMPYANLKLYSLLYDVKQAKPELEIKEQVFYDGFDNFRIKIDRKDNETNLLHDIMIYDHRDRFNKNSNVTLADSGRLQVSQDKRNMVLTLFDGVRYDEKISDNNKRLRDRDQQRFRRDIFKEQIALIELQGLNFDRTDENLFANYDRMKNLNQLTYDIDSFNVQRNTHVERLAQTSENFYFQNARYAARKKKMDTNLSFMDSVSVMNPDSLYEKLTIHQKKMAIESALRKARDNKNQMDDAKRHINAQDSKIRKHTIEVHRKFTLSFACFIFFFIGAPLGAIIRKGGLGMPVVISVLFFIVYYIIDTMGAKMAREGIWPVYQGMWLSSSVLLPLGIFLTYKSATDSTLLNADAYIIFFRKLFKREKYDLSNKMDKPEDNKTD</sequence>
<evidence type="ECO:0000313" key="8">
    <source>
        <dbReference type="Proteomes" id="UP000708576"/>
    </source>
</evidence>
<dbReference type="PANTHER" id="PTHR33529:SF6">
    <property type="entry name" value="YJGP_YJGQ FAMILY PERMEASE"/>
    <property type="match status" value="1"/>
</dbReference>
<dbReference type="Proteomes" id="UP000708576">
    <property type="component" value="Unassembled WGS sequence"/>
</dbReference>
<evidence type="ECO:0000256" key="1">
    <source>
        <dbReference type="ARBA" id="ARBA00004651"/>
    </source>
</evidence>
<organism evidence="7 8">
    <name type="scientific">Carboxylicivirga linearis</name>
    <dbReference type="NCBI Taxonomy" id="1628157"/>
    <lineage>
        <taxon>Bacteria</taxon>
        <taxon>Pseudomonadati</taxon>
        <taxon>Bacteroidota</taxon>
        <taxon>Bacteroidia</taxon>
        <taxon>Marinilabiliales</taxon>
        <taxon>Marinilabiliaceae</taxon>
        <taxon>Carboxylicivirga</taxon>
    </lineage>
</organism>
<dbReference type="RefSeq" id="WP_212217130.1">
    <property type="nucleotide sequence ID" value="NZ_JAGUCO010000016.1"/>
</dbReference>
<protein>
    <submittedName>
        <fullName evidence="7">LptF/LptG family permease</fullName>
    </submittedName>
</protein>
<evidence type="ECO:0000256" key="3">
    <source>
        <dbReference type="ARBA" id="ARBA00022692"/>
    </source>
</evidence>
<name>A0ABS5JYB3_9BACT</name>
<feature type="transmembrane region" description="Helical" evidence="6">
    <location>
        <begin position="12"/>
        <end position="33"/>
    </location>
</feature>
<keyword evidence="4 6" id="KW-1133">Transmembrane helix</keyword>
<dbReference type="EMBL" id="JAGUCO010000016">
    <property type="protein sequence ID" value="MBS2099888.1"/>
    <property type="molecule type" value="Genomic_DNA"/>
</dbReference>